<protein>
    <submittedName>
        <fullName evidence="1">Uncharacterized protein</fullName>
    </submittedName>
</protein>
<dbReference type="AlphaFoldDB" id="A0A7X6MXW9"/>
<evidence type="ECO:0000313" key="2">
    <source>
        <dbReference type="Proteomes" id="UP000522720"/>
    </source>
</evidence>
<comment type="caution">
    <text evidence="1">The sequence shown here is derived from an EMBL/GenBank/DDBJ whole genome shotgun (WGS) entry which is preliminary data.</text>
</comment>
<organism evidence="1 2">
    <name type="scientific">Streptococcus ovuberis</name>
    <dbReference type="NCBI Taxonomy" id="1936207"/>
    <lineage>
        <taxon>Bacteria</taxon>
        <taxon>Bacillati</taxon>
        <taxon>Bacillota</taxon>
        <taxon>Bacilli</taxon>
        <taxon>Lactobacillales</taxon>
        <taxon>Streptococcaceae</taxon>
        <taxon>Streptococcus</taxon>
    </lineage>
</organism>
<evidence type="ECO:0000313" key="1">
    <source>
        <dbReference type="EMBL" id="NKZ20370.1"/>
    </source>
</evidence>
<dbReference type="Proteomes" id="UP000522720">
    <property type="component" value="Unassembled WGS sequence"/>
</dbReference>
<dbReference type="EMBL" id="JAAXPR010000008">
    <property type="protein sequence ID" value="NKZ20370.1"/>
    <property type="molecule type" value="Genomic_DNA"/>
</dbReference>
<keyword evidence="2" id="KW-1185">Reference proteome</keyword>
<accession>A0A7X6MXW9</accession>
<dbReference type="RefSeq" id="WP_168549125.1">
    <property type="nucleotide sequence ID" value="NZ_JAAXPR010000008.1"/>
</dbReference>
<gene>
    <name evidence="1" type="ORF">HF992_05850</name>
</gene>
<proteinExistence type="predicted"/>
<reference evidence="1 2" key="1">
    <citation type="submission" date="2020-04" db="EMBL/GenBank/DDBJ databases">
        <title>MicrobeNet Type strains.</title>
        <authorList>
            <person name="Nicholson A.C."/>
        </authorList>
    </citation>
    <scope>NUCLEOTIDE SEQUENCE [LARGE SCALE GENOMIC DNA]</scope>
    <source>
        <strain evidence="1 2">CCUG 69612</strain>
    </source>
</reference>
<name>A0A7X6MXW9_9STRE</name>
<sequence>MTQRLIDKERQKESQDIGKELDIGLAMTLTIPVDGWDDHFETIEYSQKIPQN</sequence>